<gene>
    <name evidence="7" type="ORF">FB463_000977</name>
    <name evidence="6" type="ORF">FFA01_06880</name>
</gene>
<evidence type="ECO:0000256" key="1">
    <source>
        <dbReference type="ARBA" id="ARBA00010928"/>
    </source>
</evidence>
<dbReference type="EMBL" id="BJUV01000005">
    <property type="protein sequence ID" value="GEK82379.1"/>
    <property type="molecule type" value="Genomic_DNA"/>
</dbReference>
<keyword evidence="8" id="KW-1185">Reference proteome</keyword>
<evidence type="ECO:0000313" key="8">
    <source>
        <dbReference type="Proteomes" id="UP000321154"/>
    </source>
</evidence>
<dbReference type="PANTHER" id="PTHR22604:SF105">
    <property type="entry name" value="TRANS-1,2-DIHYDROBENZENE-1,2-DIOL DEHYDROGENASE"/>
    <property type="match status" value="1"/>
</dbReference>
<dbReference type="InterPro" id="IPR036291">
    <property type="entry name" value="NAD(P)-bd_dom_sf"/>
</dbReference>
<dbReference type="Proteomes" id="UP000321154">
    <property type="component" value="Unassembled WGS sequence"/>
</dbReference>
<proteinExistence type="inferred from homology"/>
<organism evidence="7 9">
    <name type="scientific">Frigoribacterium faeni</name>
    <dbReference type="NCBI Taxonomy" id="145483"/>
    <lineage>
        <taxon>Bacteria</taxon>
        <taxon>Bacillati</taxon>
        <taxon>Actinomycetota</taxon>
        <taxon>Actinomycetes</taxon>
        <taxon>Micrococcales</taxon>
        <taxon>Microbacteriaceae</taxon>
        <taxon>Frigoribacterium</taxon>
    </lineage>
</organism>
<dbReference type="Pfam" id="PF01408">
    <property type="entry name" value="GFO_IDH_MocA"/>
    <property type="match status" value="1"/>
</dbReference>
<dbReference type="SUPFAM" id="SSF51735">
    <property type="entry name" value="NAD(P)-binding Rossmann-fold domains"/>
    <property type="match status" value="1"/>
</dbReference>
<evidence type="ECO:0000256" key="3">
    <source>
        <dbReference type="ARBA" id="ARBA00023027"/>
    </source>
</evidence>
<evidence type="ECO:0000256" key="2">
    <source>
        <dbReference type="ARBA" id="ARBA00023002"/>
    </source>
</evidence>
<dbReference type="AlphaFoldDB" id="A0A7W3JH86"/>
<reference evidence="7 9" key="2">
    <citation type="submission" date="2020-07" db="EMBL/GenBank/DDBJ databases">
        <title>Sequencing the genomes of 1000 actinobacteria strains.</title>
        <authorList>
            <person name="Klenk H.-P."/>
        </authorList>
    </citation>
    <scope>NUCLEOTIDE SEQUENCE [LARGE SCALE GENOMIC DNA]</scope>
    <source>
        <strain evidence="7 9">DSM 10309</strain>
    </source>
</reference>
<keyword evidence="3" id="KW-0520">NAD</keyword>
<dbReference type="EMBL" id="JACGWW010000001">
    <property type="protein sequence ID" value="MBA8812753.1"/>
    <property type="molecule type" value="Genomic_DNA"/>
</dbReference>
<dbReference type="InterPro" id="IPR050984">
    <property type="entry name" value="Gfo/Idh/MocA_domain"/>
</dbReference>
<keyword evidence="2" id="KW-0560">Oxidoreductase</keyword>
<evidence type="ECO:0000313" key="7">
    <source>
        <dbReference type="EMBL" id="MBA8812753.1"/>
    </source>
</evidence>
<dbReference type="Gene3D" id="3.40.50.720">
    <property type="entry name" value="NAD(P)-binding Rossmann-like Domain"/>
    <property type="match status" value="1"/>
</dbReference>
<dbReference type="Pfam" id="PF22725">
    <property type="entry name" value="GFO_IDH_MocA_C3"/>
    <property type="match status" value="1"/>
</dbReference>
<feature type="domain" description="GFO/IDH/MocA-like oxidoreductase" evidence="5">
    <location>
        <begin position="150"/>
        <end position="263"/>
    </location>
</feature>
<dbReference type="Proteomes" id="UP000522688">
    <property type="component" value="Unassembled WGS sequence"/>
</dbReference>
<dbReference type="RefSeq" id="WP_146853030.1">
    <property type="nucleotide sequence ID" value="NZ_BAAAHR010000002.1"/>
</dbReference>
<sequence length="340" mass="34827">MTSLIFPTATTTPLRGGPTLRWGVIGPGEIAGDFTDALHAHTDQRVVAVASRSLDRAEAFARGHGVDSAFDSAEAMAASPDVDVVYVATPHTRHLPDALTAIAAGKHVLIEKPLATTTAEADEIAAAAESAGVLAMEALWTRYLPHTTVIAQLLADGAIGDVRLATADVAWANDLSAPGRMTDPALGGGALLDIGVYAFWFTQFAAGHPVEWRATGSTRADGVDLDAAVVTRTADGVLASAATSLLATSPGLGTIAGSAGSIRTLENLVFPASFELATADGTAVWSDPTVPAGRRGLAYQAAALSSFVAQGLRDSPLHSLADSRSLLATIEATRASLTVV</sequence>
<evidence type="ECO:0000259" key="5">
    <source>
        <dbReference type="Pfam" id="PF22725"/>
    </source>
</evidence>
<dbReference type="InterPro" id="IPR055170">
    <property type="entry name" value="GFO_IDH_MocA-like_dom"/>
</dbReference>
<comment type="similarity">
    <text evidence="1">Belongs to the Gfo/Idh/MocA family.</text>
</comment>
<evidence type="ECO:0000313" key="6">
    <source>
        <dbReference type="EMBL" id="GEK82379.1"/>
    </source>
</evidence>
<dbReference type="InterPro" id="IPR000683">
    <property type="entry name" value="Gfo/Idh/MocA-like_OxRdtase_N"/>
</dbReference>
<comment type="caution">
    <text evidence="7">The sequence shown here is derived from an EMBL/GenBank/DDBJ whole genome shotgun (WGS) entry which is preliminary data.</text>
</comment>
<dbReference type="SUPFAM" id="SSF55347">
    <property type="entry name" value="Glyceraldehyde-3-phosphate dehydrogenase-like, C-terminal domain"/>
    <property type="match status" value="1"/>
</dbReference>
<dbReference type="Gene3D" id="3.30.360.10">
    <property type="entry name" value="Dihydrodipicolinate Reductase, domain 2"/>
    <property type="match status" value="1"/>
</dbReference>
<dbReference type="OrthoDB" id="9815825at2"/>
<evidence type="ECO:0000313" key="9">
    <source>
        <dbReference type="Proteomes" id="UP000522688"/>
    </source>
</evidence>
<accession>A0A7W3JH86</accession>
<dbReference type="GO" id="GO:0016491">
    <property type="term" value="F:oxidoreductase activity"/>
    <property type="evidence" value="ECO:0007669"/>
    <property type="project" value="UniProtKB-KW"/>
</dbReference>
<dbReference type="GO" id="GO:0000166">
    <property type="term" value="F:nucleotide binding"/>
    <property type="evidence" value="ECO:0007669"/>
    <property type="project" value="InterPro"/>
</dbReference>
<protein>
    <submittedName>
        <fullName evidence="6">Oxidoreductase</fullName>
    </submittedName>
    <submittedName>
        <fullName evidence="7">Putative dehydrogenase</fullName>
    </submittedName>
</protein>
<reference evidence="6 8" key="1">
    <citation type="submission" date="2019-07" db="EMBL/GenBank/DDBJ databases">
        <title>Whole genome shotgun sequence of Frigoribacterium faeni NBRC 103066.</title>
        <authorList>
            <person name="Hosoyama A."/>
            <person name="Uohara A."/>
            <person name="Ohji S."/>
            <person name="Ichikawa N."/>
        </authorList>
    </citation>
    <scope>NUCLEOTIDE SEQUENCE [LARGE SCALE GENOMIC DNA]</scope>
    <source>
        <strain evidence="6 8">NBRC 103066</strain>
    </source>
</reference>
<evidence type="ECO:0000259" key="4">
    <source>
        <dbReference type="Pfam" id="PF01408"/>
    </source>
</evidence>
<dbReference type="PANTHER" id="PTHR22604">
    <property type="entry name" value="OXIDOREDUCTASES"/>
    <property type="match status" value="1"/>
</dbReference>
<name>A0A7W3JH86_9MICO</name>
<feature type="domain" description="Gfo/Idh/MocA-like oxidoreductase N-terminal" evidence="4">
    <location>
        <begin position="20"/>
        <end position="136"/>
    </location>
</feature>